<dbReference type="Gene3D" id="3.40.50.720">
    <property type="entry name" value="NAD(P)-binding Rossmann-like Domain"/>
    <property type="match status" value="1"/>
</dbReference>
<evidence type="ECO:0000259" key="1">
    <source>
        <dbReference type="Pfam" id="PF13460"/>
    </source>
</evidence>
<dbReference type="PANTHER" id="PTHR14097">
    <property type="entry name" value="OXIDOREDUCTASE HTATIP2"/>
    <property type="match status" value="1"/>
</dbReference>
<name>A0ABP3JQL9_9ACTN</name>
<dbReference type="InterPro" id="IPR016040">
    <property type="entry name" value="NAD(P)-bd_dom"/>
</dbReference>
<sequence length="228" mass="24393">MTTRTALLAGATGLVGGHLLTRLLADPRYTRVTVLVRRPLPLTHPGLTVRVVDFAELSGDSVGEADDVYCALGTTIKKAGSQDRFRAVDQHYTVAVARRAQEGGARRLALCSSIGADPGARSFYLRVKGDTEREVSALGYEQTEVFRPSLLLGHRTENRPGERLMTALAPVVTPLCAGPLRPYRPVSADRLAAAMIASLVTGTPGTRVHTWRAITALAADRSAGRGPR</sequence>
<dbReference type="InterPro" id="IPR036291">
    <property type="entry name" value="NAD(P)-bd_dom_sf"/>
</dbReference>
<dbReference type="RefSeq" id="WP_344089611.1">
    <property type="nucleotide sequence ID" value="NZ_BAAAHB010000021.1"/>
</dbReference>
<gene>
    <name evidence="2" type="ORF">GCM10009544_24870</name>
</gene>
<keyword evidence="3" id="KW-1185">Reference proteome</keyword>
<protein>
    <recommendedName>
        <fullName evidence="1">NAD(P)-binding domain-containing protein</fullName>
    </recommendedName>
</protein>
<proteinExistence type="predicted"/>
<accession>A0ABP3JQL9</accession>
<organism evidence="2 3">
    <name type="scientific">Streptomyces stramineus</name>
    <dbReference type="NCBI Taxonomy" id="173861"/>
    <lineage>
        <taxon>Bacteria</taxon>
        <taxon>Bacillati</taxon>
        <taxon>Actinomycetota</taxon>
        <taxon>Actinomycetes</taxon>
        <taxon>Kitasatosporales</taxon>
        <taxon>Streptomycetaceae</taxon>
        <taxon>Streptomyces</taxon>
    </lineage>
</organism>
<evidence type="ECO:0000313" key="3">
    <source>
        <dbReference type="Proteomes" id="UP001499895"/>
    </source>
</evidence>
<evidence type="ECO:0000313" key="2">
    <source>
        <dbReference type="EMBL" id="GAA0461380.1"/>
    </source>
</evidence>
<dbReference type="EMBL" id="BAAAHB010000021">
    <property type="protein sequence ID" value="GAA0461380.1"/>
    <property type="molecule type" value="Genomic_DNA"/>
</dbReference>
<reference evidence="3" key="1">
    <citation type="journal article" date="2019" name="Int. J. Syst. Evol. Microbiol.">
        <title>The Global Catalogue of Microorganisms (GCM) 10K type strain sequencing project: providing services to taxonomists for standard genome sequencing and annotation.</title>
        <authorList>
            <consortium name="The Broad Institute Genomics Platform"/>
            <consortium name="The Broad Institute Genome Sequencing Center for Infectious Disease"/>
            <person name="Wu L."/>
            <person name="Ma J."/>
        </authorList>
    </citation>
    <scope>NUCLEOTIDE SEQUENCE [LARGE SCALE GENOMIC DNA]</scope>
    <source>
        <strain evidence="3">JCM 10649</strain>
    </source>
</reference>
<dbReference type="SUPFAM" id="SSF51735">
    <property type="entry name" value="NAD(P)-binding Rossmann-fold domains"/>
    <property type="match status" value="1"/>
</dbReference>
<dbReference type="Proteomes" id="UP001499895">
    <property type="component" value="Unassembled WGS sequence"/>
</dbReference>
<feature type="domain" description="NAD(P)-binding" evidence="1">
    <location>
        <begin position="10"/>
        <end position="120"/>
    </location>
</feature>
<dbReference type="PANTHER" id="PTHR14097:SF7">
    <property type="entry name" value="OXIDOREDUCTASE HTATIP2"/>
    <property type="match status" value="1"/>
</dbReference>
<comment type="caution">
    <text evidence="2">The sequence shown here is derived from an EMBL/GenBank/DDBJ whole genome shotgun (WGS) entry which is preliminary data.</text>
</comment>
<dbReference type="Pfam" id="PF13460">
    <property type="entry name" value="NAD_binding_10"/>
    <property type="match status" value="1"/>
</dbReference>